<dbReference type="PROSITE" id="PS51635">
    <property type="entry name" value="PNPLA"/>
    <property type="match status" value="1"/>
</dbReference>
<dbReference type="Proteomes" id="UP000199615">
    <property type="component" value="Unassembled WGS sequence"/>
</dbReference>
<keyword evidence="9" id="KW-1185">Reference proteome</keyword>
<dbReference type="Gene3D" id="3.40.1090.10">
    <property type="entry name" value="Cytosolic phospholipase A2 catalytic domain"/>
    <property type="match status" value="1"/>
</dbReference>
<feature type="short sequence motif" description="DGA/G" evidence="4">
    <location>
        <begin position="205"/>
        <end position="207"/>
    </location>
</feature>
<dbReference type="AlphaFoldDB" id="A0A1H8XAY9"/>
<evidence type="ECO:0000313" key="9">
    <source>
        <dbReference type="Proteomes" id="UP000199615"/>
    </source>
</evidence>
<dbReference type="RefSeq" id="WP_244526149.1">
    <property type="nucleotide sequence ID" value="NZ_FODT01000018.1"/>
</dbReference>
<feature type="short sequence motif" description="GXGXXG" evidence="4">
    <location>
        <begin position="15"/>
        <end position="20"/>
    </location>
</feature>
<feature type="active site" description="Nucleophile" evidence="4">
    <location>
        <position position="56"/>
    </location>
</feature>
<keyword evidence="1 4" id="KW-0378">Hydrolase</keyword>
<organism evidence="8 9">
    <name type="scientific">Rhodopseudomonas pseudopalustris</name>
    <dbReference type="NCBI Taxonomy" id="1513892"/>
    <lineage>
        <taxon>Bacteria</taxon>
        <taxon>Pseudomonadati</taxon>
        <taxon>Pseudomonadota</taxon>
        <taxon>Alphaproteobacteria</taxon>
        <taxon>Hyphomicrobiales</taxon>
        <taxon>Nitrobacteraceae</taxon>
        <taxon>Rhodopseudomonas</taxon>
    </lineage>
</organism>
<dbReference type="PANTHER" id="PTHR24185">
    <property type="entry name" value="CALCIUM-INDEPENDENT PHOSPHOLIPASE A2-GAMMA"/>
    <property type="match status" value="1"/>
</dbReference>
<feature type="domain" description="PNPLA" evidence="7">
    <location>
        <begin position="11"/>
        <end position="218"/>
    </location>
</feature>
<dbReference type="GO" id="GO:0047499">
    <property type="term" value="F:calcium-independent phospholipase A2 activity"/>
    <property type="evidence" value="ECO:0007669"/>
    <property type="project" value="TreeGrafter"/>
</dbReference>
<keyword evidence="2 4" id="KW-0442">Lipid degradation</keyword>
<gene>
    <name evidence="8" type="ORF">SAMN05444123_11856</name>
</gene>
<feature type="region of interest" description="Disordered" evidence="5">
    <location>
        <begin position="358"/>
        <end position="388"/>
    </location>
</feature>
<keyword evidence="6" id="KW-0812">Transmembrane</keyword>
<keyword evidence="6" id="KW-1133">Transmembrane helix</keyword>
<dbReference type="GO" id="GO:0019369">
    <property type="term" value="P:arachidonate metabolic process"/>
    <property type="evidence" value="ECO:0007669"/>
    <property type="project" value="TreeGrafter"/>
</dbReference>
<reference evidence="9" key="1">
    <citation type="submission" date="2016-10" db="EMBL/GenBank/DDBJ databases">
        <authorList>
            <person name="Varghese N."/>
            <person name="Submissions S."/>
        </authorList>
    </citation>
    <scope>NUCLEOTIDE SEQUENCE [LARGE SCALE GENOMIC DNA]</scope>
    <source>
        <strain evidence="9">DSM 123</strain>
    </source>
</reference>
<proteinExistence type="predicted"/>
<dbReference type="CDD" id="cd07199">
    <property type="entry name" value="Pat17_PNPLA8_PNPLA9_like"/>
    <property type="match status" value="1"/>
</dbReference>
<keyword evidence="6" id="KW-0472">Membrane</keyword>
<feature type="short sequence motif" description="GXSXG" evidence="4">
    <location>
        <begin position="54"/>
        <end position="58"/>
    </location>
</feature>
<dbReference type="EMBL" id="FODT01000018">
    <property type="protein sequence ID" value="SEP37042.1"/>
    <property type="molecule type" value="Genomic_DNA"/>
</dbReference>
<evidence type="ECO:0000256" key="1">
    <source>
        <dbReference type="ARBA" id="ARBA00022801"/>
    </source>
</evidence>
<dbReference type="GO" id="GO:0016020">
    <property type="term" value="C:membrane"/>
    <property type="evidence" value="ECO:0007669"/>
    <property type="project" value="TreeGrafter"/>
</dbReference>
<dbReference type="GO" id="GO:0016042">
    <property type="term" value="P:lipid catabolic process"/>
    <property type="evidence" value="ECO:0007669"/>
    <property type="project" value="UniProtKB-UniRule"/>
</dbReference>
<dbReference type="PANTHER" id="PTHR24185:SF1">
    <property type="entry name" value="CALCIUM-INDEPENDENT PHOSPHOLIPASE A2-GAMMA"/>
    <property type="match status" value="1"/>
</dbReference>
<sequence length="388" mass="42108">MSMEIKPFRVLSLDGGGMRGTYTATYLDQVASAFARRRKIGPLDMGASFNLIVGTSTGGIIACALAAGVPLSKVVDLYRLHGAAIFRRPLPSNLIGAVPDSFRRPAALAEGEAALQLALENVLGHITLKDIYEQRGIALAITAVEMSQHHAWVFKTPHFADTTHRDDAYTLAEVCLATSAAPIFRSMAAINHADNGGKGYNVFVDGGLWANNPVLVALIEALDIAEPGQPIEIYCLGTCPVPAGEQIARENVHRGLPDWQFGGDVAALSIDAQQFAYDHMAKKLARHFNRLCTIIRFPADKVPAALIPYLDLDDTREEAINALINQARTDADMTNSKCAYRDRDPEAAMICSLFNSAPERTEPPMKRRVSLEQGPTTTVSSRKDDTHV</sequence>
<evidence type="ECO:0000256" key="3">
    <source>
        <dbReference type="ARBA" id="ARBA00023098"/>
    </source>
</evidence>
<evidence type="ECO:0000259" key="7">
    <source>
        <dbReference type="PROSITE" id="PS51635"/>
    </source>
</evidence>
<accession>A0A1H8XAY9</accession>
<evidence type="ECO:0000256" key="4">
    <source>
        <dbReference type="PROSITE-ProRule" id="PRU01161"/>
    </source>
</evidence>
<evidence type="ECO:0000256" key="5">
    <source>
        <dbReference type="SAM" id="MobiDB-lite"/>
    </source>
</evidence>
<name>A0A1H8XAY9_9BRAD</name>
<evidence type="ECO:0000313" key="8">
    <source>
        <dbReference type="EMBL" id="SEP37042.1"/>
    </source>
</evidence>
<dbReference type="SUPFAM" id="SSF52151">
    <property type="entry name" value="FabD/lysophospholipase-like"/>
    <property type="match status" value="1"/>
</dbReference>
<dbReference type="Pfam" id="PF01734">
    <property type="entry name" value="Patatin"/>
    <property type="match status" value="1"/>
</dbReference>
<protein>
    <submittedName>
        <fullName evidence="8">Patatin-like phospholipase</fullName>
    </submittedName>
</protein>
<feature type="active site" description="Proton acceptor" evidence="4">
    <location>
        <position position="205"/>
    </location>
</feature>
<evidence type="ECO:0000256" key="6">
    <source>
        <dbReference type="SAM" id="Phobius"/>
    </source>
</evidence>
<feature type="transmembrane region" description="Helical" evidence="6">
    <location>
        <begin position="47"/>
        <end position="69"/>
    </location>
</feature>
<evidence type="ECO:0000256" key="2">
    <source>
        <dbReference type="ARBA" id="ARBA00022963"/>
    </source>
</evidence>
<dbReference type="InterPro" id="IPR002641">
    <property type="entry name" value="PNPLA_dom"/>
</dbReference>
<keyword evidence="3 4" id="KW-0443">Lipid metabolism</keyword>
<dbReference type="InterPro" id="IPR016035">
    <property type="entry name" value="Acyl_Trfase/lysoPLipase"/>
</dbReference>